<dbReference type="PROSITE" id="PS00107">
    <property type="entry name" value="PROTEIN_KINASE_ATP"/>
    <property type="match status" value="1"/>
</dbReference>
<gene>
    <name evidence="7" type="ORF">EHS25_004096</name>
</gene>
<evidence type="ECO:0000313" key="8">
    <source>
        <dbReference type="Proteomes" id="UP000279259"/>
    </source>
</evidence>
<dbReference type="GO" id="GO:0004674">
    <property type="term" value="F:protein serine/threonine kinase activity"/>
    <property type="evidence" value="ECO:0007669"/>
    <property type="project" value="UniProtKB-KW"/>
</dbReference>
<evidence type="ECO:0000313" key="7">
    <source>
        <dbReference type="EMBL" id="RSH94293.1"/>
    </source>
</evidence>
<evidence type="ECO:0000256" key="2">
    <source>
        <dbReference type="ARBA" id="ARBA00022840"/>
    </source>
</evidence>
<keyword evidence="1 3" id="KW-0547">Nucleotide-binding</keyword>
<evidence type="ECO:0000259" key="6">
    <source>
        <dbReference type="PROSITE" id="PS50011"/>
    </source>
</evidence>
<accession>A0A427YT25</accession>
<dbReference type="PROSITE" id="PS50011">
    <property type="entry name" value="PROTEIN_KINASE_DOM"/>
    <property type="match status" value="1"/>
</dbReference>
<feature type="compositionally biased region" description="Basic and acidic residues" evidence="5">
    <location>
        <begin position="457"/>
        <end position="468"/>
    </location>
</feature>
<dbReference type="CDD" id="cd05117">
    <property type="entry name" value="STKc_CAMK"/>
    <property type="match status" value="1"/>
</dbReference>
<dbReference type="InterPro" id="IPR017441">
    <property type="entry name" value="Protein_kinase_ATP_BS"/>
</dbReference>
<dbReference type="FunFam" id="1.10.510.10:FF:000571">
    <property type="entry name" value="Maternal embryonic leucine zipper kinase"/>
    <property type="match status" value="1"/>
</dbReference>
<sequence length="486" mass="53440">MGIQSDLRDHLLSQPPSFKKKKEYTLLEVLGRGGFGKVVRAEWKPLNGEVKDVALKIIPKKLVRDNPSVVLDEINVLKGLDHPNIVHVWDHFESRDKYYLTFELAVGGELFDRITERGRFTEKDAAQCIRQVVAATAYLHAHSIVHRDLKPENILYKTRDPNSQLVIADFGIAKHLEPNEELTCTAGSVGYAAPEVLTGKGHGMKVDLWSIGVIAYTLLCGYSPFRSEDKEEFVRETMKGKIVFHERYWKNVSQTAKDFIRALLQVDPHKRLSADEALRHPWLTTEGAADVDLSSNLKENFNARRKWERAFLVINASNRLRSLSSSSSPRSPESSPNQKALNIPQAVTPLSMTSDEGEVDYHTAEEEDGQSASPTVDGDGDPRHGSSRTAKEGRGGTLQAARKDTPEVVVARPSGEDDRAAETGQEGGVKRKDMLHGGDGAGMGDAAQNADGGDPTDPAKRPEPERKGSSGSFTAIKGMMGRLGLS</sequence>
<feature type="compositionally biased region" description="Low complexity" evidence="5">
    <location>
        <begin position="322"/>
        <end position="337"/>
    </location>
</feature>
<feature type="domain" description="Protein kinase" evidence="6">
    <location>
        <begin position="24"/>
        <end position="283"/>
    </location>
</feature>
<dbReference type="AlphaFoldDB" id="A0A427YT25"/>
<dbReference type="STRING" id="1890683.A0A427YT25"/>
<evidence type="ECO:0000256" key="3">
    <source>
        <dbReference type="PROSITE-ProRule" id="PRU10141"/>
    </source>
</evidence>
<comment type="caution">
    <text evidence="7">The sequence shown here is derived from an EMBL/GenBank/DDBJ whole genome shotgun (WGS) entry which is preliminary data.</text>
</comment>
<dbReference type="OrthoDB" id="40902at2759"/>
<comment type="similarity">
    <text evidence="4">Belongs to the protein kinase superfamily.</text>
</comment>
<keyword evidence="4" id="KW-0723">Serine/threonine-protein kinase</keyword>
<organism evidence="7 8">
    <name type="scientific">Saitozyma podzolica</name>
    <dbReference type="NCBI Taxonomy" id="1890683"/>
    <lineage>
        <taxon>Eukaryota</taxon>
        <taxon>Fungi</taxon>
        <taxon>Dikarya</taxon>
        <taxon>Basidiomycota</taxon>
        <taxon>Agaricomycotina</taxon>
        <taxon>Tremellomycetes</taxon>
        <taxon>Tremellales</taxon>
        <taxon>Trimorphomycetaceae</taxon>
        <taxon>Saitozyma</taxon>
    </lineage>
</organism>
<proteinExistence type="inferred from homology"/>
<keyword evidence="2 3" id="KW-0067">ATP-binding</keyword>
<feature type="compositionally biased region" description="Basic and acidic residues" evidence="5">
    <location>
        <begin position="380"/>
        <end position="394"/>
    </location>
</feature>
<dbReference type="InterPro" id="IPR000719">
    <property type="entry name" value="Prot_kinase_dom"/>
</dbReference>
<evidence type="ECO:0000256" key="1">
    <source>
        <dbReference type="ARBA" id="ARBA00022741"/>
    </source>
</evidence>
<name>A0A427YT25_9TREE</name>
<dbReference type="InterPro" id="IPR011009">
    <property type="entry name" value="Kinase-like_dom_sf"/>
</dbReference>
<evidence type="ECO:0000256" key="4">
    <source>
        <dbReference type="RuleBase" id="RU000304"/>
    </source>
</evidence>
<keyword evidence="4" id="KW-0808">Transferase</keyword>
<dbReference type="Gene3D" id="1.10.510.10">
    <property type="entry name" value="Transferase(Phosphotransferase) domain 1"/>
    <property type="match status" value="1"/>
</dbReference>
<dbReference type="InterPro" id="IPR008271">
    <property type="entry name" value="Ser/Thr_kinase_AS"/>
</dbReference>
<dbReference type="PROSITE" id="PS00108">
    <property type="entry name" value="PROTEIN_KINASE_ST"/>
    <property type="match status" value="1"/>
</dbReference>
<feature type="binding site" evidence="3">
    <location>
        <position position="61"/>
    </location>
    <ligand>
        <name>ATP</name>
        <dbReference type="ChEBI" id="CHEBI:30616"/>
    </ligand>
</feature>
<dbReference type="SUPFAM" id="SSF56112">
    <property type="entry name" value="Protein kinase-like (PK-like)"/>
    <property type="match status" value="1"/>
</dbReference>
<dbReference type="PANTHER" id="PTHR24347">
    <property type="entry name" value="SERINE/THREONINE-PROTEIN KINASE"/>
    <property type="match status" value="1"/>
</dbReference>
<reference evidence="7 8" key="1">
    <citation type="submission" date="2018-11" db="EMBL/GenBank/DDBJ databases">
        <title>Genome sequence of Saitozyma podzolica DSM 27192.</title>
        <authorList>
            <person name="Aliyu H."/>
            <person name="Gorte O."/>
            <person name="Ochsenreither K."/>
        </authorList>
    </citation>
    <scope>NUCLEOTIDE SEQUENCE [LARGE SCALE GENOMIC DNA]</scope>
    <source>
        <strain evidence="7 8">DSM 27192</strain>
    </source>
</reference>
<keyword evidence="8" id="KW-1185">Reference proteome</keyword>
<protein>
    <recommendedName>
        <fullName evidence="6">Protein kinase domain-containing protein</fullName>
    </recommendedName>
</protein>
<dbReference type="Proteomes" id="UP000279259">
    <property type="component" value="Unassembled WGS sequence"/>
</dbReference>
<feature type="compositionally biased region" description="Low complexity" evidence="5">
    <location>
        <begin position="444"/>
        <end position="453"/>
    </location>
</feature>
<dbReference type="SMART" id="SM00220">
    <property type="entry name" value="S_TKc"/>
    <property type="match status" value="1"/>
</dbReference>
<dbReference type="Pfam" id="PF00069">
    <property type="entry name" value="Pkinase"/>
    <property type="match status" value="1"/>
</dbReference>
<feature type="region of interest" description="Disordered" evidence="5">
    <location>
        <begin position="322"/>
        <end position="486"/>
    </location>
</feature>
<dbReference type="EMBL" id="RSCD01000002">
    <property type="protein sequence ID" value="RSH94293.1"/>
    <property type="molecule type" value="Genomic_DNA"/>
</dbReference>
<evidence type="ECO:0000256" key="5">
    <source>
        <dbReference type="SAM" id="MobiDB-lite"/>
    </source>
</evidence>
<keyword evidence="4" id="KW-0418">Kinase</keyword>
<dbReference type="GO" id="GO:0005524">
    <property type="term" value="F:ATP binding"/>
    <property type="evidence" value="ECO:0007669"/>
    <property type="project" value="UniProtKB-UniRule"/>
</dbReference>